<accession>C7N8C9</accession>
<sequence length="187" mass="21737">MFDRNAGDLRVQKTLDNIHSTFEELMVEMPFESITVTALCARARINKKTFYRYYPTLNDLLDEYEDRYAREYIELTSGMRYPEDLEQVTGDFLRFSAAQGPMYDAILCNEKHGRIFAKIAKGMESERYANSVPPEGWTAEEWHLYMVGVTAVQWQTYRKWVKDGKVVPLERLVEIACTILVKGGLLK</sequence>
<dbReference type="InterPro" id="IPR001647">
    <property type="entry name" value="HTH_TetR"/>
</dbReference>
<dbReference type="EMBL" id="CP001684">
    <property type="protein sequence ID" value="ACV23164.1"/>
    <property type="molecule type" value="Genomic_DNA"/>
</dbReference>
<protein>
    <submittedName>
        <fullName evidence="4">Transcriptional regulator</fullName>
    </submittedName>
</protein>
<dbReference type="InterPro" id="IPR009057">
    <property type="entry name" value="Homeodomain-like_sf"/>
</dbReference>
<evidence type="ECO:0000259" key="3">
    <source>
        <dbReference type="PROSITE" id="PS50977"/>
    </source>
</evidence>
<dbReference type="KEGG" id="shi:Shel_21540"/>
<keyword evidence="1 2" id="KW-0238">DNA-binding</keyword>
<dbReference type="AlphaFoldDB" id="C7N8C9"/>
<dbReference type="Proteomes" id="UP000002026">
    <property type="component" value="Chromosome"/>
</dbReference>
<dbReference type="Gene3D" id="1.10.357.10">
    <property type="entry name" value="Tetracycline Repressor, domain 2"/>
    <property type="match status" value="1"/>
</dbReference>
<dbReference type="PROSITE" id="PS50977">
    <property type="entry name" value="HTH_TETR_2"/>
    <property type="match status" value="1"/>
</dbReference>
<evidence type="ECO:0000313" key="4">
    <source>
        <dbReference type="EMBL" id="ACV23164.1"/>
    </source>
</evidence>
<dbReference type="eggNOG" id="COG1309">
    <property type="taxonomic scope" value="Bacteria"/>
</dbReference>
<dbReference type="HOGENOM" id="CLU_087539_0_3_11"/>
<reference evidence="4 5" key="1">
    <citation type="journal article" date="2009" name="Stand. Genomic Sci.">
        <title>Complete genome sequence of Slackia heliotrinireducens type strain (RHS 1).</title>
        <authorList>
            <person name="Pukall R."/>
            <person name="Lapidus A."/>
            <person name="Nolan M."/>
            <person name="Copeland A."/>
            <person name="Glavina Del Rio T."/>
            <person name="Lucas S."/>
            <person name="Chen F."/>
            <person name="Tice H."/>
            <person name="Cheng J.F."/>
            <person name="Chertkov O."/>
            <person name="Bruce D."/>
            <person name="Goodwin L."/>
            <person name="Kuske C."/>
            <person name="Brettin T."/>
            <person name="Detter J.C."/>
            <person name="Han C."/>
            <person name="Pitluck S."/>
            <person name="Pati A."/>
            <person name="Mavrommatis K."/>
            <person name="Ivanova N."/>
            <person name="Ovchinnikova G."/>
            <person name="Chen A."/>
            <person name="Palaniappan K."/>
            <person name="Schneider S."/>
            <person name="Rohde M."/>
            <person name="Chain P."/>
            <person name="D'haeseleer P."/>
            <person name="Goker M."/>
            <person name="Bristow J."/>
            <person name="Eisen J.A."/>
            <person name="Markowitz V."/>
            <person name="Kyrpides N.C."/>
            <person name="Klenk H.P."/>
            <person name="Hugenholtz P."/>
        </authorList>
    </citation>
    <scope>NUCLEOTIDE SEQUENCE [LARGE SCALE GENOMIC DNA]</scope>
    <source>
        <strain evidence="5">ATCC 29202 / DSM 20476 / NCTC 11029 / RHS 1</strain>
    </source>
</reference>
<feature type="domain" description="HTH tetR-type" evidence="3">
    <location>
        <begin position="12"/>
        <end position="72"/>
    </location>
</feature>
<keyword evidence="5" id="KW-1185">Reference proteome</keyword>
<dbReference type="STRING" id="471855.Shel_21540"/>
<evidence type="ECO:0000256" key="2">
    <source>
        <dbReference type="PROSITE-ProRule" id="PRU00335"/>
    </source>
</evidence>
<proteinExistence type="predicted"/>
<name>C7N8C9_SLAHD</name>
<dbReference type="RefSeq" id="WP_012799264.1">
    <property type="nucleotide sequence ID" value="NC_013165.1"/>
</dbReference>
<evidence type="ECO:0000313" key="5">
    <source>
        <dbReference type="Proteomes" id="UP000002026"/>
    </source>
</evidence>
<dbReference type="GO" id="GO:0003677">
    <property type="term" value="F:DNA binding"/>
    <property type="evidence" value="ECO:0007669"/>
    <property type="project" value="UniProtKB-UniRule"/>
</dbReference>
<organism evidence="4 5">
    <name type="scientific">Slackia heliotrinireducens (strain ATCC 29202 / DSM 20476 / NCTC 11029 / RHS 1)</name>
    <name type="common">Peptococcus heliotrinreducens</name>
    <dbReference type="NCBI Taxonomy" id="471855"/>
    <lineage>
        <taxon>Bacteria</taxon>
        <taxon>Bacillati</taxon>
        <taxon>Actinomycetota</taxon>
        <taxon>Coriobacteriia</taxon>
        <taxon>Eggerthellales</taxon>
        <taxon>Eggerthellaceae</taxon>
        <taxon>Slackia</taxon>
    </lineage>
</organism>
<gene>
    <name evidence="4" type="ordered locus">Shel_21540</name>
</gene>
<feature type="DNA-binding region" description="H-T-H motif" evidence="2">
    <location>
        <begin position="35"/>
        <end position="54"/>
    </location>
</feature>
<evidence type="ECO:0000256" key="1">
    <source>
        <dbReference type="ARBA" id="ARBA00023125"/>
    </source>
</evidence>
<dbReference type="SUPFAM" id="SSF46689">
    <property type="entry name" value="Homeodomain-like"/>
    <property type="match status" value="1"/>
</dbReference>